<proteinExistence type="predicted"/>
<name>A0AAV1RYR4_9ROSI</name>
<dbReference type="EMBL" id="CAWUPB010001160">
    <property type="protein sequence ID" value="CAK7342732.1"/>
    <property type="molecule type" value="Genomic_DNA"/>
</dbReference>
<keyword evidence="3" id="KW-1185">Reference proteome</keyword>
<dbReference type="AlphaFoldDB" id="A0AAV1RYR4"/>
<dbReference type="Proteomes" id="UP001314170">
    <property type="component" value="Unassembled WGS sequence"/>
</dbReference>
<protein>
    <submittedName>
        <fullName evidence="2">Uncharacterized protein</fullName>
    </submittedName>
</protein>
<evidence type="ECO:0000313" key="3">
    <source>
        <dbReference type="Proteomes" id="UP001314170"/>
    </source>
</evidence>
<accession>A0AAV1RYR4</accession>
<feature type="compositionally biased region" description="Basic and acidic residues" evidence="1">
    <location>
        <begin position="45"/>
        <end position="56"/>
    </location>
</feature>
<comment type="caution">
    <text evidence="2">The sequence shown here is derived from an EMBL/GenBank/DDBJ whole genome shotgun (WGS) entry which is preliminary data.</text>
</comment>
<organism evidence="2 3">
    <name type="scientific">Dovyalis caffra</name>
    <dbReference type="NCBI Taxonomy" id="77055"/>
    <lineage>
        <taxon>Eukaryota</taxon>
        <taxon>Viridiplantae</taxon>
        <taxon>Streptophyta</taxon>
        <taxon>Embryophyta</taxon>
        <taxon>Tracheophyta</taxon>
        <taxon>Spermatophyta</taxon>
        <taxon>Magnoliopsida</taxon>
        <taxon>eudicotyledons</taxon>
        <taxon>Gunneridae</taxon>
        <taxon>Pentapetalae</taxon>
        <taxon>rosids</taxon>
        <taxon>fabids</taxon>
        <taxon>Malpighiales</taxon>
        <taxon>Salicaceae</taxon>
        <taxon>Flacourtieae</taxon>
        <taxon>Dovyalis</taxon>
    </lineage>
</organism>
<evidence type="ECO:0000256" key="1">
    <source>
        <dbReference type="SAM" id="MobiDB-lite"/>
    </source>
</evidence>
<reference evidence="2 3" key="1">
    <citation type="submission" date="2024-01" db="EMBL/GenBank/DDBJ databases">
        <authorList>
            <person name="Waweru B."/>
        </authorList>
    </citation>
    <scope>NUCLEOTIDE SEQUENCE [LARGE SCALE GENOMIC DNA]</scope>
</reference>
<sequence length="56" mass="6271">MPGSETQENKPPAGYPTETPTTGKKCFPHTKKKGDRGFIEGCANRTREKKSENIYK</sequence>
<gene>
    <name evidence="2" type="ORF">DCAF_LOCUS16943</name>
</gene>
<evidence type="ECO:0000313" key="2">
    <source>
        <dbReference type="EMBL" id="CAK7342732.1"/>
    </source>
</evidence>
<feature type="region of interest" description="Disordered" evidence="1">
    <location>
        <begin position="1"/>
        <end position="56"/>
    </location>
</feature>